<dbReference type="Pfam" id="PF04012">
    <property type="entry name" value="PspA_IM30"/>
    <property type="match status" value="1"/>
</dbReference>
<reference evidence="3 4" key="1">
    <citation type="submission" date="2017-10" db="EMBL/GenBank/DDBJ databases">
        <title>Resolving the taxonomy of Roseburia spp., Eubacterium rectale and Agathobacter spp. through phylogenomic analysis.</title>
        <authorList>
            <person name="Sheridan P.O."/>
            <person name="Walker A.W."/>
            <person name="Duncan S.H."/>
            <person name="Scott K.P."/>
            <person name="Toole P.W.O."/>
            <person name="Luis P."/>
            <person name="Flint H.J."/>
        </authorList>
    </citation>
    <scope>NUCLEOTIDE SEQUENCE [LARGE SCALE GENOMIC DNA]</scope>
    <source>
        <strain evidence="3 4">JK623</strain>
    </source>
</reference>
<dbReference type="RefSeq" id="WP_034219215.1">
    <property type="nucleotide sequence ID" value="NZ_PDYG01000112.1"/>
</dbReference>
<keyword evidence="4" id="KW-1185">Reference proteome</keyword>
<gene>
    <name evidence="3" type="ORF">CSX02_10935</name>
</gene>
<proteinExistence type="inferred from homology"/>
<dbReference type="Proteomes" id="UP000224563">
    <property type="component" value="Unassembled WGS sequence"/>
</dbReference>
<dbReference type="EMBL" id="PDYG01000112">
    <property type="protein sequence ID" value="PHU36852.1"/>
    <property type="molecule type" value="Genomic_DNA"/>
</dbReference>
<accession>A0A2G3E0N8</accession>
<comment type="caution">
    <text evidence="3">The sequence shown here is derived from an EMBL/GenBank/DDBJ whole genome shotgun (WGS) entry which is preliminary data.</text>
</comment>
<dbReference type="PANTHER" id="PTHR31088:SF6">
    <property type="entry name" value="PHAGE SHOCK PROTEIN A"/>
    <property type="match status" value="1"/>
</dbReference>
<reference evidence="3 4" key="2">
    <citation type="submission" date="2017-10" db="EMBL/GenBank/DDBJ databases">
        <authorList>
            <person name="Banno H."/>
            <person name="Chua N.-H."/>
        </authorList>
    </citation>
    <scope>NUCLEOTIDE SEQUENCE [LARGE SCALE GENOMIC DNA]</scope>
    <source>
        <strain evidence="3 4">JK623</strain>
    </source>
</reference>
<dbReference type="InterPro" id="IPR007157">
    <property type="entry name" value="PspA_VIPP1"/>
</dbReference>
<comment type="similarity">
    <text evidence="1">Belongs to the PspA/Vipp/IM30 family.</text>
</comment>
<evidence type="ECO:0000313" key="3">
    <source>
        <dbReference type="EMBL" id="PHU36852.1"/>
    </source>
</evidence>
<dbReference type="AlphaFoldDB" id="A0A2G3E0N8"/>
<feature type="coiled-coil region" evidence="2">
    <location>
        <begin position="97"/>
        <end position="152"/>
    </location>
</feature>
<organism evidence="3 4">
    <name type="scientific">Agathobacter ruminis</name>
    <dbReference type="NCBI Taxonomy" id="1712665"/>
    <lineage>
        <taxon>Bacteria</taxon>
        <taxon>Bacillati</taxon>
        <taxon>Bacillota</taxon>
        <taxon>Clostridia</taxon>
        <taxon>Lachnospirales</taxon>
        <taxon>Lachnospiraceae</taxon>
        <taxon>Agathobacter</taxon>
    </lineage>
</organism>
<name>A0A2G3E0N8_9FIRM</name>
<keyword evidence="2" id="KW-0175">Coiled coil</keyword>
<sequence>MGLTDTLARIPKILEANLNALLDKAEDPAKMIDQMLIDYKRDLADVKRDTAAVMADVKMAEKKLADCDADIARKQKAAENALKAGNEDDARTLLAAKQTAEVTRQSLAANLELAQKNAQMMQDGYNKLVRNIEELEQRKDVAKAKISMAKAQESINKTAAKANSAVNFEAFNKYEEKADRMLAEANASAELDEQTVTAESLTEKYTSAGDSASVDDELAALKAKLGM</sequence>
<evidence type="ECO:0000313" key="4">
    <source>
        <dbReference type="Proteomes" id="UP000224563"/>
    </source>
</evidence>
<protein>
    <submittedName>
        <fullName evidence="3">Phage shock protein A</fullName>
    </submittedName>
</protein>
<evidence type="ECO:0000256" key="1">
    <source>
        <dbReference type="ARBA" id="ARBA00043985"/>
    </source>
</evidence>
<dbReference type="PANTHER" id="PTHR31088">
    <property type="entry name" value="MEMBRANE-ASSOCIATED PROTEIN VIPP1, CHLOROPLASTIC"/>
    <property type="match status" value="1"/>
</dbReference>
<evidence type="ECO:0000256" key="2">
    <source>
        <dbReference type="SAM" id="Coils"/>
    </source>
</evidence>